<feature type="region of interest" description="Disordered" evidence="4">
    <location>
        <begin position="1"/>
        <end position="36"/>
    </location>
</feature>
<feature type="compositionally biased region" description="Acidic residues" evidence="4">
    <location>
        <begin position="2001"/>
        <end position="2017"/>
    </location>
</feature>
<dbReference type="InterPro" id="IPR011992">
    <property type="entry name" value="EF-hand-dom_pair"/>
</dbReference>
<feature type="compositionally biased region" description="Basic and acidic residues" evidence="4">
    <location>
        <begin position="287"/>
        <end position="319"/>
    </location>
</feature>
<feature type="coiled-coil region" evidence="3">
    <location>
        <begin position="848"/>
        <end position="882"/>
    </location>
</feature>
<feature type="region of interest" description="Disordered" evidence="4">
    <location>
        <begin position="631"/>
        <end position="665"/>
    </location>
</feature>
<dbReference type="PANTHER" id="PTHR21501:SF1">
    <property type="entry name" value="PROTEIN FAM-161"/>
    <property type="match status" value="1"/>
</dbReference>
<evidence type="ECO:0000256" key="1">
    <source>
        <dbReference type="ARBA" id="ARBA00006663"/>
    </source>
</evidence>
<dbReference type="Proteomes" id="UP000009168">
    <property type="component" value="Unassembled WGS sequence"/>
</dbReference>
<feature type="compositionally biased region" description="Acidic residues" evidence="4">
    <location>
        <begin position="536"/>
        <end position="551"/>
    </location>
</feature>
<dbReference type="InParanoid" id="Q22CP8"/>
<dbReference type="InterPro" id="IPR019579">
    <property type="entry name" value="FAM161A/B"/>
</dbReference>
<dbReference type="STRING" id="312017.Q22CP8"/>
<dbReference type="Pfam" id="PF10595">
    <property type="entry name" value="FAM161A_B"/>
    <property type="match status" value="1"/>
</dbReference>
<feature type="compositionally biased region" description="Basic and acidic residues" evidence="4">
    <location>
        <begin position="632"/>
        <end position="644"/>
    </location>
</feature>
<dbReference type="GO" id="GO:0005929">
    <property type="term" value="C:cilium"/>
    <property type="evidence" value="ECO:0007669"/>
    <property type="project" value="TreeGrafter"/>
</dbReference>
<protein>
    <submittedName>
        <fullName evidence="6">EF hand protein</fullName>
    </submittedName>
</protein>
<evidence type="ECO:0000313" key="7">
    <source>
        <dbReference type="Proteomes" id="UP000009168"/>
    </source>
</evidence>
<feature type="region of interest" description="Disordered" evidence="4">
    <location>
        <begin position="1493"/>
        <end position="1601"/>
    </location>
</feature>
<reference evidence="7" key="1">
    <citation type="journal article" date="2006" name="PLoS Biol.">
        <title>Macronuclear genome sequence of the ciliate Tetrahymena thermophila, a model eukaryote.</title>
        <authorList>
            <person name="Eisen J.A."/>
            <person name="Coyne R.S."/>
            <person name="Wu M."/>
            <person name="Wu D."/>
            <person name="Thiagarajan M."/>
            <person name="Wortman J.R."/>
            <person name="Badger J.H."/>
            <person name="Ren Q."/>
            <person name="Amedeo P."/>
            <person name="Jones K.M."/>
            <person name="Tallon L.J."/>
            <person name="Delcher A.L."/>
            <person name="Salzberg S.L."/>
            <person name="Silva J.C."/>
            <person name="Haas B.J."/>
            <person name="Majoros W.H."/>
            <person name="Farzad M."/>
            <person name="Carlton J.M."/>
            <person name="Smith R.K. Jr."/>
            <person name="Garg J."/>
            <person name="Pearlman R.E."/>
            <person name="Karrer K.M."/>
            <person name="Sun L."/>
            <person name="Manning G."/>
            <person name="Elde N.C."/>
            <person name="Turkewitz A.P."/>
            <person name="Asai D.J."/>
            <person name="Wilkes D.E."/>
            <person name="Wang Y."/>
            <person name="Cai H."/>
            <person name="Collins K."/>
            <person name="Stewart B.A."/>
            <person name="Lee S.R."/>
            <person name="Wilamowska K."/>
            <person name="Weinberg Z."/>
            <person name="Ruzzo W.L."/>
            <person name="Wloga D."/>
            <person name="Gaertig J."/>
            <person name="Frankel J."/>
            <person name="Tsao C.-C."/>
            <person name="Gorovsky M.A."/>
            <person name="Keeling P.J."/>
            <person name="Waller R.F."/>
            <person name="Patron N.J."/>
            <person name="Cherry J.M."/>
            <person name="Stover N.A."/>
            <person name="Krieger C.J."/>
            <person name="del Toro C."/>
            <person name="Ryder H.F."/>
            <person name="Williamson S.C."/>
            <person name="Barbeau R.A."/>
            <person name="Hamilton E.P."/>
            <person name="Orias E."/>
        </authorList>
    </citation>
    <scope>NUCLEOTIDE SEQUENCE [LARGE SCALE GENOMIC DNA]</scope>
    <source>
        <strain evidence="7">SB210</strain>
    </source>
</reference>
<dbReference type="GO" id="GO:0005856">
    <property type="term" value="C:cytoskeleton"/>
    <property type="evidence" value="ECO:0007669"/>
    <property type="project" value="UniProtKB-ARBA"/>
</dbReference>
<dbReference type="InterPro" id="IPR002048">
    <property type="entry name" value="EF_hand_dom"/>
</dbReference>
<feature type="region of interest" description="Disordered" evidence="4">
    <location>
        <begin position="1798"/>
        <end position="2017"/>
    </location>
</feature>
<dbReference type="eggNOG" id="ENOG502R2G3">
    <property type="taxonomic scope" value="Eukaryota"/>
</dbReference>
<feature type="compositionally biased region" description="Basic and acidic residues" evidence="4">
    <location>
        <begin position="1512"/>
        <end position="1527"/>
    </location>
</feature>
<feature type="compositionally biased region" description="Polar residues" evidence="4">
    <location>
        <begin position="1851"/>
        <end position="1878"/>
    </location>
</feature>
<feature type="compositionally biased region" description="Basic and acidic residues" evidence="4">
    <location>
        <begin position="552"/>
        <end position="565"/>
    </location>
</feature>
<feature type="region of interest" description="Disordered" evidence="4">
    <location>
        <begin position="287"/>
        <end position="321"/>
    </location>
</feature>
<feature type="region of interest" description="Disordered" evidence="4">
    <location>
        <begin position="1624"/>
        <end position="1675"/>
    </location>
</feature>
<feature type="compositionally biased region" description="Polar residues" evidence="4">
    <location>
        <begin position="1197"/>
        <end position="1223"/>
    </location>
</feature>
<feature type="domain" description="EF-hand" evidence="5">
    <location>
        <begin position="756"/>
        <end position="791"/>
    </location>
</feature>
<proteinExistence type="inferred from homology"/>
<feature type="compositionally biased region" description="Basic and acidic residues" evidence="4">
    <location>
        <begin position="1817"/>
        <end position="1847"/>
    </location>
</feature>
<evidence type="ECO:0000256" key="2">
    <source>
        <dbReference type="ARBA" id="ARBA00023054"/>
    </source>
</evidence>
<sequence length="2017" mass="239983">MNKTPFSQKENRNFQEKSKQTNPFSSQNAGKGMSDLQIVGRKYEDVKAGNIFQKDTQQDQYVREAKEYEQKNVVKSQTKSGGFKIPEDYFDKPRYKQRAQQSEITPLKKEKEFDSNKNFVGISKQQILQKLGITDEDEGLAYDTLQDRVYENKLNEKLSQVVENKVHEKIEQIHQSRERLSKSKEQLKAMQEKQNKQKQDNWDRLTGKDKLKSKSKNIFEVDDQFEKKNNTVEFEVVGKKVEKSKSYKALQHLSNTHSEEDPYILEAKEYESKHVVKRITKSGGFKIPEEIFEKPQSRKKVPKPEQHPKNDEKEFDDTKNNAGISKMEILQQLGIQDIDQGLTYDRLQDRVYDNKLNEELSEVVENQVFDKIDQIHKLREKLKQTEEQIKKNKEKDERMKQENWDRLTGKERFKPKYINQNGIEEEEFEESNNLEKEVEDYYTKKYNLELSDRKKKEKEDEDERSRSYKDRFFDDKNRFSQLKMSGSIDENVKQFYDALESMQKPSLEETEHTLELISKKNKYFRKIMLRKQGIEVSDDDEEEEEMGVDLEADQHKLSKLGDRSPRKQLYKSPRRFSDVASPLNIQSTVSHQGFKSPKNGELNVQHRENQELHDSHNFDHKLKGAHKFQNPYRRESQTNNEKPKSPIGQQQQHKVAIRSPPKTVEEEIRDYEKWDKEFKNYVVDRKKREQVKKLEKSLEKKDFELYESTSPNRIRWEKKPTTNLAKSYDKSQSPDRMGQSSLNNSKGDINQQNKYQELKMIQTMFDKIDKEQTGLVDKLDCVKYLIKQKQLLSIYDLTSQNLNKSVQQFPTEKKGYFTYEEFVKFLQTPRNILEKSTTSGNYFYDEIKKNRKKNIKNAQQSLNQIEDEVAELNENNSTCLLQAEHLRIMRELFIDLDKHNDMIVSRKQYVEKLRSDVRIVKILHLPALYMPSIDKTMNVDRVLYRIEQEQFIGDPDIKSTKEYLTWQQFLEYFNDIKSLKKGNEADTQEKIKQIKVFSSIKDNVDDQNEVDLEEGIKNILKTEYDKLPKQSEVYVNSFQFIEAVKMNPKYPQYTNNLSRRKADKFDLKEELLCDTLDRMEAECDEYLDFEEIMEYFTRRGRPKYINKKEEDKEFKEKLATIPRQKDNENLFNSRMKEKKEQQMLNDSSFKQSVNNSNYMEQDAVEEIDGYDSDPETHIYKRGYEPDRKALARPKSAFNRSFQKSSAKEGQSSEIKGLSQSITKSYLVDKRKSGYGALESDDQKYKPYTSDEDQYYSSKSSHKKKRVYQSDSEDFNYRDDINEDEDHYQNPDQHHIKLSQTRKNNYLDEPARESNQQYFDSKRNLQEQRGDYKKAMFDYYASEVSKEKKFKLTKPEPYQFDEREKERKQKKTIRQKKVEEMIEEAREKERKEYNTRPKPKEIPDHVKKPLYEKIMHEQEKRRQEVRKNSVAITIQREKPFKFYIRDKNPETSLKRSKRKTQEERDSFVFKANKVPWFCSINLLEKINRDEELKRQERVAKQAQKTMSMSKLPPRMEKHEQERRARELMEGYSGVTKVSTMNPLKREMYVEPSFQPPKAKPIPNFNKMHQDFQERLDKKRRGKRPTEVLPFNFQESRKLPPRDYLDQENELMRLTKTKPAVDKLQEAMKWRDHKPKYQPPSIQKWETLVEKNKKDKEEKEKKKQEEKKKEEERKKKAEEMAVIVREKYSKNDQTLKLQQNRKEAVTRKQQEFKKQEQEWQQKKSEILEKVKNRPLLMEQKCKGRAYLEKLKTLDRIDNRLREKGMSSKERLNLYTKDERKMLDEIKALKARGFKSFRNELDVGDDVSISPPREGEDYEQLAKEFGEDIDVGKTKPKTTDAKKKQKKQDEDSNQDSYLNKKGSVTQKELTLDELSQLQDSFSDQEKNAKEKPVSKFSNKNYLQPSTSNNKFGTSTKNADSSYSAAEDSYLDKKKDESSSIIDSKKNSLMQMKESSFESKKDQPQIKKVTSQFPSKIESKQDTDSKKSLADQKKESLLQMKEKQEVEEEYQNDFDDLDSPS</sequence>
<organism evidence="6 7">
    <name type="scientific">Tetrahymena thermophila (strain SB210)</name>
    <dbReference type="NCBI Taxonomy" id="312017"/>
    <lineage>
        <taxon>Eukaryota</taxon>
        <taxon>Sar</taxon>
        <taxon>Alveolata</taxon>
        <taxon>Ciliophora</taxon>
        <taxon>Intramacronucleata</taxon>
        <taxon>Oligohymenophorea</taxon>
        <taxon>Hymenostomatida</taxon>
        <taxon>Tetrahymenina</taxon>
        <taxon>Tetrahymenidae</taxon>
        <taxon>Tetrahymena</taxon>
    </lineage>
</organism>
<feature type="compositionally biased region" description="Polar residues" evidence="4">
    <location>
        <begin position="20"/>
        <end position="29"/>
    </location>
</feature>
<dbReference type="KEGG" id="tet:TTHERM_01026310"/>
<feature type="region of interest" description="Disordered" evidence="4">
    <location>
        <begin position="1385"/>
        <end position="1407"/>
    </location>
</feature>
<feature type="compositionally biased region" description="Polar residues" evidence="4">
    <location>
        <begin position="1892"/>
        <end position="1914"/>
    </location>
</feature>
<keyword evidence="7" id="KW-1185">Reference proteome</keyword>
<feature type="compositionally biased region" description="Polar residues" evidence="4">
    <location>
        <begin position="738"/>
        <end position="748"/>
    </location>
</feature>
<feature type="coiled-coil region" evidence="3">
    <location>
        <begin position="368"/>
        <end position="402"/>
    </location>
</feature>
<feature type="region of interest" description="Disordered" evidence="4">
    <location>
        <begin position="536"/>
        <end position="567"/>
    </location>
</feature>
<feature type="compositionally biased region" description="Basic and acidic residues" evidence="4">
    <location>
        <begin position="1566"/>
        <end position="1575"/>
    </location>
</feature>
<dbReference type="OrthoDB" id="297644at2759"/>
<feature type="compositionally biased region" description="Basic and acidic residues" evidence="4">
    <location>
        <begin position="1645"/>
        <end position="1675"/>
    </location>
</feature>
<dbReference type="GO" id="GO:0005509">
    <property type="term" value="F:calcium ion binding"/>
    <property type="evidence" value="ECO:0007669"/>
    <property type="project" value="InterPro"/>
</dbReference>
<evidence type="ECO:0000313" key="6">
    <source>
        <dbReference type="EMBL" id="EAR83067.2"/>
    </source>
</evidence>
<dbReference type="InterPro" id="IPR051655">
    <property type="entry name" value="FAM161"/>
</dbReference>
<dbReference type="EMBL" id="GG662823">
    <property type="protein sequence ID" value="EAR83067.2"/>
    <property type="molecule type" value="Genomic_DNA"/>
</dbReference>
<accession>Q22CP8</accession>
<evidence type="ECO:0000256" key="4">
    <source>
        <dbReference type="SAM" id="MobiDB-lite"/>
    </source>
</evidence>
<feature type="compositionally biased region" description="Basic and acidic residues" evidence="4">
    <location>
        <begin position="1951"/>
        <end position="1961"/>
    </location>
</feature>
<dbReference type="HOGENOM" id="CLU_233272_0_0_1"/>
<dbReference type="SUPFAM" id="SSF47473">
    <property type="entry name" value="EF-hand"/>
    <property type="match status" value="1"/>
</dbReference>
<dbReference type="RefSeq" id="XP_001030730.2">
    <property type="nucleotide sequence ID" value="XM_001030730.3"/>
</dbReference>
<feature type="region of interest" description="Disordered" evidence="4">
    <location>
        <begin position="714"/>
        <end position="748"/>
    </location>
</feature>
<comment type="similarity">
    <text evidence="1">Belongs to the FAM161 family.</text>
</comment>
<feature type="compositionally biased region" description="Basic and acidic residues" evidence="4">
    <location>
        <begin position="9"/>
        <end position="19"/>
    </location>
</feature>
<feature type="compositionally biased region" description="Basic and acidic residues" evidence="4">
    <location>
        <begin position="1880"/>
        <end position="1890"/>
    </location>
</feature>
<feature type="compositionally biased region" description="Basic and acidic residues" evidence="4">
    <location>
        <begin position="1174"/>
        <end position="1189"/>
    </location>
</feature>
<dbReference type="GeneID" id="7840270"/>
<dbReference type="GO" id="GO:0044782">
    <property type="term" value="P:cilium organization"/>
    <property type="evidence" value="ECO:0007669"/>
    <property type="project" value="TreeGrafter"/>
</dbReference>
<keyword evidence="2 3" id="KW-0175">Coiled coil</keyword>
<feature type="region of interest" description="Disordered" evidence="4">
    <location>
        <begin position="1442"/>
        <end position="1463"/>
    </location>
</feature>
<name>Q22CP8_TETTS</name>
<feature type="region of interest" description="Disordered" evidence="4">
    <location>
        <begin position="175"/>
        <end position="209"/>
    </location>
</feature>
<evidence type="ECO:0000256" key="3">
    <source>
        <dbReference type="SAM" id="Coils"/>
    </source>
</evidence>
<feature type="compositionally biased region" description="Low complexity" evidence="4">
    <location>
        <begin position="1915"/>
        <end position="1924"/>
    </location>
</feature>
<feature type="region of interest" description="Disordered" evidence="4">
    <location>
        <begin position="1165"/>
        <end position="1312"/>
    </location>
</feature>
<gene>
    <name evidence="6" type="ORF">TTHERM_01026310</name>
</gene>
<evidence type="ECO:0000259" key="5">
    <source>
        <dbReference type="PROSITE" id="PS50222"/>
    </source>
</evidence>
<dbReference type="PROSITE" id="PS50222">
    <property type="entry name" value="EF_HAND_2"/>
    <property type="match status" value="1"/>
</dbReference>
<feature type="compositionally biased region" description="Basic and acidic residues" evidence="4">
    <location>
        <begin position="1973"/>
        <end position="2000"/>
    </location>
</feature>
<feature type="compositionally biased region" description="Basic and acidic residues" evidence="4">
    <location>
        <begin position="1926"/>
        <end position="1942"/>
    </location>
</feature>
<dbReference type="PANTHER" id="PTHR21501">
    <property type="entry name" value="PROTEIN FAM-161"/>
    <property type="match status" value="1"/>
</dbReference>